<dbReference type="OMA" id="PYDKQIQ"/>
<dbReference type="SMART" id="SM00028">
    <property type="entry name" value="TPR"/>
    <property type="match status" value="2"/>
</dbReference>
<dbReference type="RefSeq" id="XP_004037597.1">
    <property type="nucleotide sequence ID" value="XM_004037549.1"/>
</dbReference>
<dbReference type="EMBL" id="GL983416">
    <property type="protein sequence ID" value="EGR33611.1"/>
    <property type="molecule type" value="Genomic_DNA"/>
</dbReference>
<name>G0QME2_ICHMU</name>
<organism evidence="13 14">
    <name type="scientific">Ichthyophthirius multifiliis</name>
    <name type="common">White spot disease agent</name>
    <name type="synonym">Ich</name>
    <dbReference type="NCBI Taxonomy" id="5932"/>
    <lineage>
        <taxon>Eukaryota</taxon>
        <taxon>Sar</taxon>
        <taxon>Alveolata</taxon>
        <taxon>Ciliophora</taxon>
        <taxon>Intramacronucleata</taxon>
        <taxon>Oligohymenophorea</taxon>
        <taxon>Hymenostomatida</taxon>
        <taxon>Ophryoglenina</taxon>
        <taxon>Ichthyophthirius</taxon>
    </lineage>
</organism>
<dbReference type="InterPro" id="IPR011990">
    <property type="entry name" value="TPR-like_helical_dom_sf"/>
</dbReference>
<dbReference type="GO" id="GO:0006614">
    <property type="term" value="P:SRP-dependent cotranslational protein targeting to membrane"/>
    <property type="evidence" value="ECO:0007669"/>
    <property type="project" value="UniProtKB-UniRule"/>
</dbReference>
<evidence type="ECO:0000256" key="6">
    <source>
        <dbReference type="ARBA" id="ARBA00022824"/>
    </source>
</evidence>
<dbReference type="GeneID" id="14909801"/>
<dbReference type="Proteomes" id="UP000008983">
    <property type="component" value="Unassembled WGS sequence"/>
</dbReference>
<evidence type="ECO:0000256" key="7">
    <source>
        <dbReference type="ARBA" id="ARBA00023135"/>
    </source>
</evidence>
<keyword evidence="6" id="KW-0256">Endoplasmic reticulum</keyword>
<dbReference type="AlphaFoldDB" id="G0QME2"/>
<dbReference type="Pfam" id="PF12895">
    <property type="entry name" value="ANAPC3"/>
    <property type="match status" value="1"/>
</dbReference>
<dbReference type="Pfam" id="PF08492">
    <property type="entry name" value="SRP72"/>
    <property type="match status" value="1"/>
</dbReference>
<dbReference type="OrthoDB" id="5421607at2759"/>
<accession>G0QME2</accession>
<evidence type="ECO:0000259" key="12">
    <source>
        <dbReference type="Pfam" id="PF08492"/>
    </source>
</evidence>
<feature type="compositionally biased region" description="Basic residues" evidence="11">
    <location>
        <begin position="529"/>
        <end position="540"/>
    </location>
</feature>
<dbReference type="InterPro" id="IPR013699">
    <property type="entry name" value="Signal_recog_part_SRP72_RNA-bd"/>
</dbReference>
<feature type="domain" description="Signal recognition particle SRP72 subunit RNA-binding" evidence="12">
    <location>
        <begin position="519"/>
        <end position="569"/>
    </location>
</feature>
<sequence length="618" mass="73019">MNDNNNQIENLYTRLQQSINDNNDEIILKLSEQILSKQQDEKVKKCHLIALLKTEKLQQFQQEFSNLPINDDQSQYWQAYSLYKQEKYEECIKFCQQQQSQIQFFLLLAQSYNKLGQYQTAVEIYQQTLKKFPKTQDYQDILVNLIAASVSSKVKMKYFFFLKNKKKHKDLQEISKSIVQDFIKNSKNQEQTREFIYNYAFLLANLHQTEDSLLLQRRFQQIIQKENDKEDEIISVLQSDYNDFLNHKVYQGEELEKKIKQYEAFQKINTQDKNLKAVLNNNIVFFKSLSKSDHFSESLRLLEDCISNKYKQTSEQIFLFKLNKLILYIQKGKYNEGLNLLQEIEKKYPQNLLFQEFSLKQRIHIFLLLAEMAKQMNQQDKIITLFNSLFENNPSVYENEVLICFMFSQLIKNKQNEQHNEQVLQKIGQNTKNPQILSFLADFYAKSNPILAIEMFEKLISKFSKERVFQQKLAKLYANNGNLEKAEKLLESIEFDLINDYNELTKLESELALSKIQTKSGSTTNIAKKIQKKKKKRIRFPKNYDPKNPPVNQPDPERWLPKYERKDFKRKKGQMGGKTQGSAAVDMLATKATFNAGNTTSHQQVSSNKNKKPNKRKK</sequence>
<comment type="similarity">
    <text evidence="3 9">Belongs to the SRP72 family.</text>
</comment>
<gene>
    <name evidence="13" type="ORF">IMG5_047910</name>
</gene>
<evidence type="ECO:0000256" key="3">
    <source>
        <dbReference type="ARBA" id="ARBA00007676"/>
    </source>
</evidence>
<dbReference type="GO" id="GO:0043022">
    <property type="term" value="F:ribosome binding"/>
    <property type="evidence" value="ECO:0007669"/>
    <property type="project" value="TreeGrafter"/>
</dbReference>
<dbReference type="Gene3D" id="1.25.40.10">
    <property type="entry name" value="Tetratricopeptide repeat domain"/>
    <property type="match status" value="2"/>
</dbReference>
<evidence type="ECO:0000256" key="10">
    <source>
        <dbReference type="PROSITE-ProRule" id="PRU00339"/>
    </source>
</evidence>
<feature type="repeat" description="TPR" evidence="10">
    <location>
        <begin position="102"/>
        <end position="135"/>
    </location>
</feature>
<dbReference type="GO" id="GO:0005786">
    <property type="term" value="C:signal recognition particle, endoplasmic reticulum targeting"/>
    <property type="evidence" value="ECO:0007669"/>
    <property type="project" value="UniProtKB-UniRule"/>
</dbReference>
<feature type="compositionally biased region" description="Polar residues" evidence="11">
    <location>
        <begin position="592"/>
        <end position="607"/>
    </location>
</feature>
<evidence type="ECO:0000256" key="4">
    <source>
        <dbReference type="ARBA" id="ARBA00018350"/>
    </source>
</evidence>
<comment type="function">
    <text evidence="9">Component of the signal recognition particle (SRP) complex, a ribonucleoprotein complex that mediates the cotranslational targeting of secretory and membrane proteins to the endoplasmic reticulum (ER).</text>
</comment>
<dbReference type="PIRSF" id="PIRSF038922">
    <property type="entry name" value="SRP72"/>
    <property type="match status" value="1"/>
</dbReference>
<feature type="region of interest" description="Disordered" evidence="11">
    <location>
        <begin position="522"/>
        <end position="618"/>
    </location>
</feature>
<protein>
    <recommendedName>
        <fullName evidence="4 9">Signal recognition particle subunit SRP72</fullName>
    </recommendedName>
</protein>
<evidence type="ECO:0000313" key="14">
    <source>
        <dbReference type="Proteomes" id="UP000008983"/>
    </source>
</evidence>
<dbReference type="GO" id="GO:0008312">
    <property type="term" value="F:7S RNA binding"/>
    <property type="evidence" value="ECO:0007669"/>
    <property type="project" value="InterPro"/>
</dbReference>
<feature type="compositionally biased region" description="Basic residues" evidence="11">
    <location>
        <begin position="609"/>
        <end position="618"/>
    </location>
</feature>
<dbReference type="GO" id="GO:0005783">
    <property type="term" value="C:endoplasmic reticulum"/>
    <property type="evidence" value="ECO:0007669"/>
    <property type="project" value="UniProtKB-SubCell"/>
</dbReference>
<dbReference type="PROSITE" id="PS50005">
    <property type="entry name" value="TPR"/>
    <property type="match status" value="1"/>
</dbReference>
<keyword evidence="7 9" id="KW-0733">Signal recognition particle</keyword>
<proteinExistence type="inferred from homology"/>
<feature type="compositionally biased region" description="Basic and acidic residues" evidence="11">
    <location>
        <begin position="555"/>
        <end position="567"/>
    </location>
</feature>
<keyword evidence="8 9" id="KW-0687">Ribonucleoprotein</keyword>
<dbReference type="eggNOG" id="KOG2376">
    <property type="taxonomic scope" value="Eukaryota"/>
</dbReference>
<evidence type="ECO:0000256" key="2">
    <source>
        <dbReference type="ARBA" id="ARBA00004496"/>
    </source>
</evidence>
<comment type="subcellular location">
    <subcellularLocation>
        <location evidence="2 9">Cytoplasm</location>
    </subcellularLocation>
    <subcellularLocation>
        <location evidence="1">Endoplasmic reticulum</location>
    </subcellularLocation>
</comment>
<evidence type="ECO:0000256" key="9">
    <source>
        <dbReference type="PIRNR" id="PIRNR038922"/>
    </source>
</evidence>
<keyword evidence="14" id="KW-1185">Reference proteome</keyword>
<dbReference type="InterPro" id="IPR019734">
    <property type="entry name" value="TPR_rpt"/>
</dbReference>
<dbReference type="InterPro" id="IPR026270">
    <property type="entry name" value="SRP72"/>
</dbReference>
<reference evidence="13 14" key="1">
    <citation type="submission" date="2011-07" db="EMBL/GenBank/DDBJ databases">
        <authorList>
            <person name="Coyne R."/>
            <person name="Brami D."/>
            <person name="Johnson J."/>
            <person name="Hostetler J."/>
            <person name="Hannick L."/>
            <person name="Clark T."/>
            <person name="Cassidy-Hanley D."/>
            <person name="Inman J."/>
        </authorList>
    </citation>
    <scope>NUCLEOTIDE SEQUENCE [LARGE SCALE GENOMIC DNA]</scope>
    <source>
        <strain evidence="13 14">G5</strain>
    </source>
</reference>
<evidence type="ECO:0000256" key="1">
    <source>
        <dbReference type="ARBA" id="ARBA00004240"/>
    </source>
</evidence>
<evidence type="ECO:0000256" key="11">
    <source>
        <dbReference type="SAM" id="MobiDB-lite"/>
    </source>
</evidence>
<dbReference type="InParanoid" id="G0QME2"/>
<dbReference type="PANTHER" id="PTHR14094:SF9">
    <property type="entry name" value="SIGNAL RECOGNITION PARTICLE SUBUNIT SRP72"/>
    <property type="match status" value="1"/>
</dbReference>
<evidence type="ECO:0000313" key="13">
    <source>
        <dbReference type="EMBL" id="EGR33611.1"/>
    </source>
</evidence>
<evidence type="ECO:0000256" key="5">
    <source>
        <dbReference type="ARBA" id="ARBA00022490"/>
    </source>
</evidence>
<dbReference type="PANTHER" id="PTHR14094">
    <property type="entry name" value="SIGNAL RECOGNITION PARTICLE 72"/>
    <property type="match status" value="1"/>
</dbReference>
<keyword evidence="10" id="KW-0802">TPR repeat</keyword>
<dbReference type="STRING" id="857967.G0QME2"/>
<keyword evidence="5 9" id="KW-0963">Cytoplasm</keyword>
<dbReference type="SUPFAM" id="SSF48452">
    <property type="entry name" value="TPR-like"/>
    <property type="match status" value="3"/>
</dbReference>
<evidence type="ECO:0000256" key="8">
    <source>
        <dbReference type="ARBA" id="ARBA00023274"/>
    </source>
</evidence>